<protein>
    <submittedName>
        <fullName evidence="2">Uncharacterized protein</fullName>
    </submittedName>
</protein>
<sequence length="212" mass="24416">MRTLNTLSELKETGFGQPPPRHGLNLLWWFAHECVQIDSNGSMTANCDPASGAFGFERFYNKESLLPKLIHPLVYYEVGNLHKSDSLPDYVTENYTGHSDSSNKDRIIVSFNSRWKTFENIYVTQHSDQFHFDQNHTYCISIALLKDIKELSRNKDFPRGRTNHSEHVSIDIPHSAQIKPYKSQSSCEECCAMLTSVLFLVMFIAAIVWFFK</sequence>
<proteinExistence type="predicted"/>
<feature type="transmembrane region" description="Helical" evidence="1">
    <location>
        <begin position="192"/>
        <end position="211"/>
    </location>
</feature>
<keyword evidence="3" id="KW-1185">Reference proteome</keyword>
<reference evidence="2 3" key="1">
    <citation type="submission" date="2023-09" db="EMBL/GenBank/DDBJ databases">
        <authorList>
            <person name="Wang M."/>
        </authorList>
    </citation>
    <scope>NUCLEOTIDE SEQUENCE [LARGE SCALE GENOMIC DNA]</scope>
    <source>
        <strain evidence="2">GT-2023</strain>
        <tissue evidence="2">Liver</tissue>
    </source>
</reference>
<keyword evidence="1" id="KW-0472">Membrane</keyword>
<dbReference type="PANTHER" id="PTHR38706:SF2">
    <property type="match status" value="1"/>
</dbReference>
<evidence type="ECO:0000313" key="2">
    <source>
        <dbReference type="EMBL" id="KAL1281790.1"/>
    </source>
</evidence>
<keyword evidence="1" id="KW-1133">Transmembrane helix</keyword>
<dbReference type="EMBL" id="JAYMGO010000001">
    <property type="protein sequence ID" value="KAL1281790.1"/>
    <property type="molecule type" value="Genomic_DNA"/>
</dbReference>
<organism evidence="2 3">
    <name type="scientific">Cirrhinus molitorella</name>
    <name type="common">mud carp</name>
    <dbReference type="NCBI Taxonomy" id="172907"/>
    <lineage>
        <taxon>Eukaryota</taxon>
        <taxon>Metazoa</taxon>
        <taxon>Chordata</taxon>
        <taxon>Craniata</taxon>
        <taxon>Vertebrata</taxon>
        <taxon>Euteleostomi</taxon>
        <taxon>Actinopterygii</taxon>
        <taxon>Neopterygii</taxon>
        <taxon>Teleostei</taxon>
        <taxon>Ostariophysi</taxon>
        <taxon>Cypriniformes</taxon>
        <taxon>Cyprinidae</taxon>
        <taxon>Labeoninae</taxon>
        <taxon>Labeonini</taxon>
        <taxon>Cirrhinus</taxon>
    </lineage>
</organism>
<dbReference type="PANTHER" id="PTHR38706">
    <property type="entry name" value="SI:CH211-198C19.1-RELATED"/>
    <property type="match status" value="1"/>
</dbReference>
<evidence type="ECO:0000313" key="3">
    <source>
        <dbReference type="Proteomes" id="UP001558613"/>
    </source>
</evidence>
<keyword evidence="1" id="KW-0812">Transmembrane</keyword>
<dbReference type="Proteomes" id="UP001558613">
    <property type="component" value="Unassembled WGS sequence"/>
</dbReference>
<evidence type="ECO:0000256" key="1">
    <source>
        <dbReference type="SAM" id="Phobius"/>
    </source>
</evidence>
<comment type="caution">
    <text evidence="2">The sequence shown here is derived from an EMBL/GenBank/DDBJ whole genome shotgun (WGS) entry which is preliminary data.</text>
</comment>
<name>A0ABR3NXM0_9TELE</name>
<gene>
    <name evidence="2" type="ORF">QQF64_000593</name>
</gene>
<accession>A0ABR3NXM0</accession>